<keyword evidence="2" id="KW-0472">Membrane</keyword>
<keyword evidence="2" id="KW-0812">Transmembrane</keyword>
<feature type="transmembrane region" description="Helical" evidence="2">
    <location>
        <begin position="33"/>
        <end position="51"/>
    </location>
</feature>
<keyword evidence="2" id="KW-1133">Transmembrane helix</keyword>
<reference evidence="3" key="1">
    <citation type="submission" date="2021-01" db="EMBL/GenBank/DDBJ databases">
        <authorList>
            <person name="Li R."/>
            <person name="Bekaert M."/>
        </authorList>
    </citation>
    <scope>NUCLEOTIDE SEQUENCE</scope>
    <source>
        <strain evidence="3">Farmed</strain>
    </source>
</reference>
<protein>
    <submittedName>
        <fullName evidence="3">Uncharacterized protein</fullName>
    </submittedName>
</protein>
<dbReference type="EMBL" id="CAHIKZ030001617">
    <property type="protein sequence ID" value="CAE1269878.1"/>
    <property type="molecule type" value="Genomic_DNA"/>
</dbReference>
<sequence length="175" mass="19253">MIGWGQEKPHHHPDPSLRTPERVKYTSRKNVRASNILFLFMYVGACVLSHGPPFPAQSLPSPHTLFRGDVCALPAVSHRASAHFASPVWLVRLAACPRSHTALSVVAQRALQLCVRSNTTGGRASSLRRRWEGRKDGGEDCSSLPTSFLPSFRSPALPSASHFPPFHLLLLPLHL</sequence>
<keyword evidence="4" id="KW-1185">Reference proteome</keyword>
<dbReference type="AlphaFoldDB" id="A0A812CL01"/>
<evidence type="ECO:0000313" key="4">
    <source>
        <dbReference type="Proteomes" id="UP000597762"/>
    </source>
</evidence>
<evidence type="ECO:0000256" key="2">
    <source>
        <dbReference type="SAM" id="Phobius"/>
    </source>
</evidence>
<evidence type="ECO:0000313" key="3">
    <source>
        <dbReference type="EMBL" id="CAE1269878.1"/>
    </source>
</evidence>
<accession>A0A812CL01</accession>
<name>A0A812CL01_ACAPH</name>
<dbReference type="Proteomes" id="UP000597762">
    <property type="component" value="Unassembled WGS sequence"/>
</dbReference>
<proteinExistence type="predicted"/>
<comment type="caution">
    <text evidence="3">The sequence shown here is derived from an EMBL/GenBank/DDBJ whole genome shotgun (WGS) entry which is preliminary data.</text>
</comment>
<evidence type="ECO:0000256" key="1">
    <source>
        <dbReference type="SAM" id="MobiDB-lite"/>
    </source>
</evidence>
<feature type="region of interest" description="Disordered" evidence="1">
    <location>
        <begin position="1"/>
        <end position="23"/>
    </location>
</feature>
<gene>
    <name evidence="3" type="ORF">SPHA_36803</name>
</gene>
<organism evidence="3 4">
    <name type="scientific">Acanthosepion pharaonis</name>
    <name type="common">Pharaoh cuttlefish</name>
    <name type="synonym">Sepia pharaonis</name>
    <dbReference type="NCBI Taxonomy" id="158019"/>
    <lineage>
        <taxon>Eukaryota</taxon>
        <taxon>Metazoa</taxon>
        <taxon>Spiralia</taxon>
        <taxon>Lophotrochozoa</taxon>
        <taxon>Mollusca</taxon>
        <taxon>Cephalopoda</taxon>
        <taxon>Coleoidea</taxon>
        <taxon>Decapodiformes</taxon>
        <taxon>Sepiida</taxon>
        <taxon>Sepiina</taxon>
        <taxon>Sepiidae</taxon>
        <taxon>Acanthosepion</taxon>
    </lineage>
</organism>
<feature type="compositionally biased region" description="Basic and acidic residues" evidence="1">
    <location>
        <begin position="12"/>
        <end position="23"/>
    </location>
</feature>